<dbReference type="NCBIfam" id="TIGR03506">
    <property type="entry name" value="FlgEFG_subfam"/>
    <property type="match status" value="1"/>
</dbReference>
<proteinExistence type="inferred from homology"/>
<evidence type="ECO:0000259" key="6">
    <source>
        <dbReference type="Pfam" id="PF22692"/>
    </source>
</evidence>
<dbReference type="SUPFAM" id="SSF117143">
    <property type="entry name" value="Flagellar hook protein flgE"/>
    <property type="match status" value="1"/>
</dbReference>
<gene>
    <name evidence="7" type="ORF">JJB74_13780</name>
</gene>
<evidence type="ECO:0000256" key="2">
    <source>
        <dbReference type="ARBA" id="ARBA00009677"/>
    </source>
</evidence>
<dbReference type="GO" id="GO:0071978">
    <property type="term" value="P:bacterial-type flagellum-dependent swarming motility"/>
    <property type="evidence" value="ECO:0007669"/>
    <property type="project" value="TreeGrafter"/>
</dbReference>
<dbReference type="PANTHER" id="PTHR30435">
    <property type="entry name" value="FLAGELLAR PROTEIN"/>
    <property type="match status" value="1"/>
</dbReference>
<dbReference type="Pfam" id="PF22692">
    <property type="entry name" value="LlgE_F_G_D1"/>
    <property type="match status" value="1"/>
</dbReference>
<protein>
    <submittedName>
        <fullName evidence="7">Flagellar hook basal-body protein</fullName>
    </submittedName>
</protein>
<dbReference type="EMBL" id="JAEPBG010000005">
    <property type="protein sequence ID" value="MBK4735688.1"/>
    <property type="molecule type" value="Genomic_DNA"/>
</dbReference>
<keyword evidence="7" id="KW-0966">Cell projection</keyword>
<comment type="similarity">
    <text evidence="2 4">Belongs to the flagella basal body rod proteins family.</text>
</comment>
<comment type="subcellular location">
    <subcellularLocation>
        <location evidence="1 4">Bacterial flagellum basal body</location>
    </subcellularLocation>
</comment>
<evidence type="ECO:0000256" key="3">
    <source>
        <dbReference type="ARBA" id="ARBA00023143"/>
    </source>
</evidence>
<evidence type="ECO:0000313" key="7">
    <source>
        <dbReference type="EMBL" id="MBK4735688.1"/>
    </source>
</evidence>
<comment type="caution">
    <text evidence="7">The sequence shown here is derived from an EMBL/GenBank/DDBJ whole genome shotgun (WGS) entry which is preliminary data.</text>
</comment>
<dbReference type="RefSeq" id="WP_200592463.1">
    <property type="nucleotide sequence ID" value="NZ_JAEPBG010000005.1"/>
</dbReference>
<dbReference type="AlphaFoldDB" id="A0A934W7K3"/>
<feature type="domain" description="Flagellar basal-body/hook protein C-terminal" evidence="5">
    <location>
        <begin position="199"/>
        <end position="242"/>
    </location>
</feature>
<name>A0A934W7K3_9BURK</name>
<accession>A0A934W7K3</accession>
<dbReference type="InterPro" id="IPR020013">
    <property type="entry name" value="Flagellar_FlgE/F/G"/>
</dbReference>
<dbReference type="Proteomes" id="UP000622890">
    <property type="component" value="Unassembled WGS sequence"/>
</dbReference>
<feature type="domain" description="Flagellar hook protein FlgE/F/G-like D1" evidence="6">
    <location>
        <begin position="91"/>
        <end position="151"/>
    </location>
</feature>
<keyword evidence="7" id="KW-0969">Cilium</keyword>
<dbReference type="InterPro" id="IPR053967">
    <property type="entry name" value="LlgE_F_G-like_D1"/>
</dbReference>
<keyword evidence="7" id="KW-0282">Flagellum</keyword>
<dbReference type="PANTHER" id="PTHR30435:SF19">
    <property type="entry name" value="FLAGELLAR BASAL-BODY ROD PROTEIN FLGG"/>
    <property type="match status" value="1"/>
</dbReference>
<organism evidence="7 8">
    <name type="scientific">Noviherbaspirillum pedocola</name>
    <dbReference type="NCBI Taxonomy" id="2801341"/>
    <lineage>
        <taxon>Bacteria</taxon>
        <taxon>Pseudomonadati</taxon>
        <taxon>Pseudomonadota</taxon>
        <taxon>Betaproteobacteria</taxon>
        <taxon>Burkholderiales</taxon>
        <taxon>Oxalobacteraceae</taxon>
        <taxon>Noviherbaspirillum</taxon>
    </lineage>
</organism>
<keyword evidence="3 4" id="KW-0975">Bacterial flagellum</keyword>
<reference evidence="7" key="1">
    <citation type="submission" date="2021-01" db="EMBL/GenBank/DDBJ databases">
        <title>Genome sequence of strain Noviherbaspirillum sp. DKR-6.</title>
        <authorList>
            <person name="Chaudhary D.K."/>
        </authorList>
    </citation>
    <scope>NUCLEOTIDE SEQUENCE</scope>
    <source>
        <strain evidence="7">DKR-6</strain>
    </source>
</reference>
<evidence type="ECO:0000256" key="1">
    <source>
        <dbReference type="ARBA" id="ARBA00004117"/>
    </source>
</evidence>
<dbReference type="GO" id="GO:0009425">
    <property type="term" value="C:bacterial-type flagellum basal body"/>
    <property type="evidence" value="ECO:0007669"/>
    <property type="project" value="UniProtKB-SubCell"/>
</dbReference>
<evidence type="ECO:0000259" key="5">
    <source>
        <dbReference type="Pfam" id="PF06429"/>
    </source>
</evidence>
<keyword evidence="8" id="KW-1185">Reference proteome</keyword>
<sequence>MPDGAAIAAASMSLDSERIRIISQNLANMATPGYKRALPVSTIPQHFAEALNLLDPAIGAPASVSRLPIVEHQIDFHDAPTRHTGNSLDLAIEGAGFFELSDASGTYYTRQGNFSIDATGLLTGPNGETVSGVGGDIRLESGAVRIDRQGRIVDGRDNQLGQIKLVGFDDASRLQAVGNGRYRRGSAQISSEPVGAALRQGMLEASNVNSAYEMTKLLDSLRHFQNGAQVLRAYDQMGEKALTRLGEF</sequence>
<evidence type="ECO:0000256" key="4">
    <source>
        <dbReference type="RuleBase" id="RU362116"/>
    </source>
</evidence>
<dbReference type="Pfam" id="PF06429">
    <property type="entry name" value="Flg_bbr_C"/>
    <property type="match status" value="1"/>
</dbReference>
<evidence type="ECO:0000313" key="8">
    <source>
        <dbReference type="Proteomes" id="UP000622890"/>
    </source>
</evidence>
<dbReference type="InterPro" id="IPR010930">
    <property type="entry name" value="Flg_bb/hook_C_dom"/>
</dbReference>
<dbReference type="InterPro" id="IPR037925">
    <property type="entry name" value="FlgE/F/G-like"/>
</dbReference>